<gene>
    <name evidence="2" type="ORF">ACFSR8_01225</name>
</gene>
<evidence type="ECO:0000313" key="2">
    <source>
        <dbReference type="EMBL" id="MFD2724819.1"/>
    </source>
</evidence>
<protein>
    <submittedName>
        <fullName evidence="2">Antibiotic biosynthesis monooxygenase family protein</fullName>
        <ecNumber evidence="2">1.14.-.-</ecNumber>
    </submittedName>
</protein>
<dbReference type="EMBL" id="JBHULY010000005">
    <property type="protein sequence ID" value="MFD2724819.1"/>
    <property type="molecule type" value="Genomic_DNA"/>
</dbReference>
<dbReference type="InterPro" id="IPR011008">
    <property type="entry name" value="Dimeric_a/b-barrel"/>
</dbReference>
<reference evidence="3" key="1">
    <citation type="journal article" date="2019" name="Int. J. Syst. Evol. Microbiol.">
        <title>The Global Catalogue of Microorganisms (GCM) 10K type strain sequencing project: providing services to taxonomists for standard genome sequencing and annotation.</title>
        <authorList>
            <consortium name="The Broad Institute Genomics Platform"/>
            <consortium name="The Broad Institute Genome Sequencing Center for Infectious Disease"/>
            <person name="Wu L."/>
            <person name="Ma J."/>
        </authorList>
    </citation>
    <scope>NUCLEOTIDE SEQUENCE [LARGE SCALE GENOMIC DNA]</scope>
    <source>
        <strain evidence="3">KCTC 42398</strain>
    </source>
</reference>
<name>A0ABW5T6E2_9FLAO</name>
<dbReference type="GO" id="GO:0004497">
    <property type="term" value="F:monooxygenase activity"/>
    <property type="evidence" value="ECO:0007669"/>
    <property type="project" value="UniProtKB-KW"/>
</dbReference>
<proteinExistence type="predicted"/>
<dbReference type="Proteomes" id="UP001597476">
    <property type="component" value="Unassembled WGS sequence"/>
</dbReference>
<organism evidence="2 3">
    <name type="scientific">Hyunsoonleella rubra</name>
    <dbReference type="NCBI Taxonomy" id="1737062"/>
    <lineage>
        <taxon>Bacteria</taxon>
        <taxon>Pseudomonadati</taxon>
        <taxon>Bacteroidota</taxon>
        <taxon>Flavobacteriia</taxon>
        <taxon>Flavobacteriales</taxon>
        <taxon>Flavobacteriaceae</taxon>
    </lineage>
</organism>
<dbReference type="SUPFAM" id="SSF54909">
    <property type="entry name" value="Dimeric alpha+beta barrel"/>
    <property type="match status" value="1"/>
</dbReference>
<dbReference type="RefSeq" id="WP_380288231.1">
    <property type="nucleotide sequence ID" value="NZ_JBHULY010000005.1"/>
</dbReference>
<dbReference type="Pfam" id="PF03992">
    <property type="entry name" value="ABM"/>
    <property type="match status" value="1"/>
</dbReference>
<dbReference type="Gene3D" id="3.30.70.100">
    <property type="match status" value="1"/>
</dbReference>
<keyword evidence="3" id="KW-1185">Reference proteome</keyword>
<feature type="domain" description="ABM" evidence="1">
    <location>
        <begin position="1"/>
        <end position="62"/>
    </location>
</feature>
<keyword evidence="2" id="KW-0503">Monooxygenase</keyword>
<keyword evidence="2" id="KW-0560">Oxidoreductase</keyword>
<dbReference type="InterPro" id="IPR007138">
    <property type="entry name" value="ABM_dom"/>
</dbReference>
<evidence type="ECO:0000259" key="1">
    <source>
        <dbReference type="Pfam" id="PF03992"/>
    </source>
</evidence>
<comment type="caution">
    <text evidence="2">The sequence shown here is derived from an EMBL/GenBank/DDBJ whole genome shotgun (WGS) entry which is preliminary data.</text>
</comment>
<evidence type="ECO:0000313" key="3">
    <source>
        <dbReference type="Proteomes" id="UP001597476"/>
    </source>
</evidence>
<dbReference type="EC" id="1.14.-.-" evidence="2"/>
<accession>A0ABW5T6E2</accession>
<sequence length="104" mass="12104">MYIVLYSFSVKPNHEDSFIEGWKGLTNMIYQYEGSLGSRLHKKDEQEYVAYAQWPSKEKFESSGSNLPEEANRFRSLMKTSCEAIKIADKFEVIEDLLSTKLHD</sequence>